<gene>
    <name evidence="1" type="ORF">QNI29_04315</name>
</gene>
<evidence type="ECO:0000313" key="2">
    <source>
        <dbReference type="Proteomes" id="UP001236652"/>
    </source>
</evidence>
<proteinExistence type="predicted"/>
<sequence>MAVLYDLVREAQKGYGTEGKIVETFDPKLKSSLRRTTRENREDLEQELKLHILHYIRNSSLEDVPGLEELNNQGKCE</sequence>
<name>A0ABY8UZF4_9BACI</name>
<organism evidence="1 2">
    <name type="scientific">Pontibacillus chungwhensis</name>
    <dbReference type="NCBI Taxonomy" id="265426"/>
    <lineage>
        <taxon>Bacteria</taxon>
        <taxon>Bacillati</taxon>
        <taxon>Bacillota</taxon>
        <taxon>Bacilli</taxon>
        <taxon>Bacillales</taxon>
        <taxon>Bacillaceae</taxon>
        <taxon>Pontibacillus</taxon>
    </lineage>
</organism>
<evidence type="ECO:0000313" key="1">
    <source>
        <dbReference type="EMBL" id="WIF98887.1"/>
    </source>
</evidence>
<protein>
    <submittedName>
        <fullName evidence="1">Uncharacterized protein</fullName>
    </submittedName>
</protein>
<dbReference type="EMBL" id="CP126446">
    <property type="protein sequence ID" value="WIF98887.1"/>
    <property type="molecule type" value="Genomic_DNA"/>
</dbReference>
<dbReference type="Proteomes" id="UP001236652">
    <property type="component" value="Chromosome"/>
</dbReference>
<accession>A0ABY8UZF4</accession>
<keyword evidence="2" id="KW-1185">Reference proteome</keyword>
<dbReference type="RefSeq" id="WP_231418654.1">
    <property type="nucleotide sequence ID" value="NZ_CP126446.1"/>
</dbReference>
<reference evidence="1 2" key="1">
    <citation type="submission" date="2023-05" db="EMBL/GenBank/DDBJ databases">
        <title>Comparative genomics reveals the evidence of polycyclic aromatic hydrocarbons degradation in moderately halophilic genus Pontibacillus.</title>
        <authorList>
            <person name="Yang H."/>
            <person name="Qian Z."/>
        </authorList>
    </citation>
    <scope>NUCLEOTIDE SEQUENCE [LARGE SCALE GENOMIC DNA]</scope>
    <source>
        <strain evidence="2">HN14</strain>
    </source>
</reference>